<dbReference type="VEuPathDB" id="CryptoDB:Cvel_25211"/>
<protein>
    <submittedName>
        <fullName evidence="1">Uncharacterized protein</fullName>
    </submittedName>
</protein>
<proteinExistence type="predicted"/>
<accession>A0A0G4H947</accession>
<name>A0A0G4H947_9ALVE</name>
<organism evidence="1">
    <name type="scientific">Chromera velia CCMP2878</name>
    <dbReference type="NCBI Taxonomy" id="1169474"/>
    <lineage>
        <taxon>Eukaryota</taxon>
        <taxon>Sar</taxon>
        <taxon>Alveolata</taxon>
        <taxon>Colpodellida</taxon>
        <taxon>Chromeraceae</taxon>
        <taxon>Chromera</taxon>
    </lineage>
</organism>
<dbReference type="AlphaFoldDB" id="A0A0G4H947"/>
<sequence>MEWTVEELRNLSNLMAICDGAVSVGNAVLFRWAVDRFIEGVRVRVHSGVAESRIAFSQPMYKGVWEQWMAEAMRLGHWEALAAVQEVLWGSRRRLLQYAMWEGFGSPVPDLSNMSEEDLSRAVNERTQRGGSPLLVCPRLMNLTYIDFGRAPPPAVLPALSKHPFEQLSAASLSFSVSPIDRKYDFIREGPGHVLWLIALTGEAERFENAPPFPFPSVVEVNEVMTTAAEAAPENENEANSELDQAPALLRLSQSRILKNAAGLVTAVMEAASCGGHSALVRDLYTKALSEWPHPESLSIFQKAIAQMGEGVLANTAIREDFDLLNWLIDDVDTPFEWTWTSFSKAFKQSTGRIALYEWMKGRGLVEKLDPRRHSLLDPSPQPNDFEMARDSQMNAARVGDLGFLRALESEKGMRFIDWQICHAAARSRKWDVLRFLRLRENDSDTPPCCRWGYPDAPSLELRAFEILVMQKAHEPTNPMQTHLPQVPPSLQKPLQEFIRETLSHSQGMFESFFQQPPSCLCPLSWLPNRYSMGNVRVFIWLFEQADGEGKRQMKDYIRQRGDGLVRRLLEDAWGERVPGGFDQDMDDRPMADLRARGLGGLLQRAAVTREALERFCTWVEAEGLPRSLVIGGLKAPEHGWCCGGTGVRHIEVLLAEWTDTSLRPLLLEALT</sequence>
<gene>
    <name evidence="1" type="ORF">Cvel_25211</name>
</gene>
<reference evidence="1" key="1">
    <citation type="submission" date="2014-11" db="EMBL/GenBank/DDBJ databases">
        <authorList>
            <person name="Otto D Thomas"/>
            <person name="Naeem Raeece"/>
        </authorList>
    </citation>
    <scope>NUCLEOTIDE SEQUENCE</scope>
</reference>
<dbReference type="EMBL" id="CDMZ01002013">
    <property type="protein sequence ID" value="CEM40306.1"/>
    <property type="molecule type" value="Genomic_DNA"/>
</dbReference>
<dbReference type="PhylomeDB" id="A0A0G4H947"/>
<evidence type="ECO:0000313" key="1">
    <source>
        <dbReference type="EMBL" id="CEM40306.1"/>
    </source>
</evidence>